<name>A0A3R6VIZ1_9LACO</name>
<comment type="caution">
    <text evidence="1">The sequence shown here is derived from an EMBL/GenBank/DDBJ whole genome shotgun (WGS) entry which is preliminary data.</text>
</comment>
<sequence>MDVSNYEQKLKDYQVLFLDIPKFNYLLGQLEQVINAYQKHQLPNFILSDLRVNTTDFTQLMADKQFLSQYNLAAKSDFLQQFARFLDDFRDFIQTKFGIWAMLNQPMMDCWVQLFPHVKYLELMAGNGILARALQERGQQVIATDNLTWAQSSATGQQKWTAIEQLDALTALQQYFNEVDVVLLAWSPDHDNIDVQILQFIRKLNSNLQFWIIGEYQGATNSAEFWQQAHLIYDWRLAKINRLYPAFDIVKDHVFKIG</sequence>
<gene>
    <name evidence="1" type="ORF">DS831_06645</name>
</gene>
<keyword evidence="2" id="KW-1185">Reference proteome</keyword>
<dbReference type="Proteomes" id="UP000284109">
    <property type="component" value="Unassembled WGS sequence"/>
</dbReference>
<dbReference type="RefSeq" id="WP_118901719.1">
    <property type="nucleotide sequence ID" value="NZ_QOCR01000004.1"/>
</dbReference>
<protein>
    <recommendedName>
        <fullName evidence="3">SAM-dependent methyltransferase</fullName>
    </recommendedName>
</protein>
<dbReference type="OrthoDB" id="2248737at2"/>
<evidence type="ECO:0008006" key="3">
    <source>
        <dbReference type="Google" id="ProtNLM"/>
    </source>
</evidence>
<evidence type="ECO:0000313" key="2">
    <source>
        <dbReference type="Proteomes" id="UP000284109"/>
    </source>
</evidence>
<dbReference type="SUPFAM" id="SSF53335">
    <property type="entry name" value="S-adenosyl-L-methionine-dependent methyltransferases"/>
    <property type="match status" value="1"/>
</dbReference>
<proteinExistence type="predicted"/>
<evidence type="ECO:0000313" key="1">
    <source>
        <dbReference type="EMBL" id="RHW49838.1"/>
    </source>
</evidence>
<organism evidence="1 2">
    <name type="scientific">Bombilactobacillus bombi</name>
    <dbReference type="NCBI Taxonomy" id="1303590"/>
    <lineage>
        <taxon>Bacteria</taxon>
        <taxon>Bacillati</taxon>
        <taxon>Bacillota</taxon>
        <taxon>Bacilli</taxon>
        <taxon>Lactobacillales</taxon>
        <taxon>Lactobacillaceae</taxon>
        <taxon>Bombilactobacillus</taxon>
    </lineage>
</organism>
<accession>A0A3R6VIZ1</accession>
<dbReference type="EMBL" id="QOCR01000004">
    <property type="protein sequence ID" value="RHW49838.1"/>
    <property type="molecule type" value="Genomic_DNA"/>
</dbReference>
<dbReference type="AlphaFoldDB" id="A0A3R6VIZ1"/>
<dbReference type="InterPro" id="IPR029063">
    <property type="entry name" value="SAM-dependent_MTases_sf"/>
</dbReference>
<reference evidence="1 2" key="1">
    <citation type="submission" date="2018-07" db="EMBL/GenBank/DDBJ databases">
        <title>Genome sequences of six Lactobacillus spp. isolated from bumble bee guts.</title>
        <authorList>
            <person name="Motta E.V.S."/>
            <person name="Moran N.A."/>
        </authorList>
    </citation>
    <scope>NUCLEOTIDE SEQUENCE [LARGE SCALE GENOMIC DNA]</scope>
    <source>
        <strain evidence="1 2">BI-1.1</strain>
    </source>
</reference>